<gene>
    <name evidence="2" type="ORF">DRJ26_03955</name>
</gene>
<protein>
    <recommendedName>
        <fullName evidence="1">Polymerase beta nucleotidyltransferase domain-containing protein</fullName>
    </recommendedName>
</protein>
<dbReference type="PANTHER" id="PTHR43852:SF3">
    <property type="entry name" value="NUCLEOTIDYLTRANSFERASE"/>
    <property type="match status" value="1"/>
</dbReference>
<comment type="caution">
    <text evidence="2">The sequence shown here is derived from an EMBL/GenBank/DDBJ whole genome shotgun (WGS) entry which is preliminary data.</text>
</comment>
<dbReference type="PANTHER" id="PTHR43852">
    <property type="entry name" value="NUCLEOTIDYLTRANSFERASE"/>
    <property type="match status" value="1"/>
</dbReference>
<organism evidence="2 3">
    <name type="scientific">Thermoproteota archaeon</name>
    <dbReference type="NCBI Taxonomy" id="2056631"/>
    <lineage>
        <taxon>Archaea</taxon>
        <taxon>Thermoproteota</taxon>
    </lineage>
</organism>
<accession>A0A497F120</accession>
<dbReference type="InterPro" id="IPR043519">
    <property type="entry name" value="NT_sf"/>
</dbReference>
<feature type="domain" description="Polymerase beta nucleotidyltransferase" evidence="1">
    <location>
        <begin position="29"/>
        <end position="117"/>
    </location>
</feature>
<proteinExistence type="predicted"/>
<dbReference type="Gene3D" id="3.30.460.10">
    <property type="entry name" value="Beta Polymerase, domain 2"/>
    <property type="match status" value="1"/>
</dbReference>
<dbReference type="InterPro" id="IPR041633">
    <property type="entry name" value="Polbeta"/>
</dbReference>
<dbReference type="Pfam" id="PF18765">
    <property type="entry name" value="Polbeta"/>
    <property type="match status" value="1"/>
</dbReference>
<evidence type="ECO:0000313" key="3">
    <source>
        <dbReference type="Proteomes" id="UP000269499"/>
    </source>
</evidence>
<evidence type="ECO:0000259" key="1">
    <source>
        <dbReference type="Pfam" id="PF18765"/>
    </source>
</evidence>
<reference evidence="2 3" key="1">
    <citation type="submission" date="2018-06" db="EMBL/GenBank/DDBJ databases">
        <title>Extensive metabolic versatility and redundancy in microbially diverse, dynamic hydrothermal sediments.</title>
        <authorList>
            <person name="Dombrowski N."/>
            <person name="Teske A."/>
            <person name="Baker B.J."/>
        </authorList>
    </citation>
    <scope>NUCLEOTIDE SEQUENCE [LARGE SCALE GENOMIC DNA]</scope>
    <source>
        <strain evidence="2">B20_G2</strain>
    </source>
</reference>
<sequence>MPLRILEEKRKFEYHRLQPKEKDQIVKTMHQALKNRREIMIAVIFGGFLKDKAFRDIDIAIYTNHKVPYEKVEQYQEKLSQTLEQLAKLPIDVVVIDYAPPWFKAKALNGITIIEREVALTARLKFKSRQEVIDIQIKKNKLKTKTSKL</sequence>
<dbReference type="InterPro" id="IPR052930">
    <property type="entry name" value="TA_antitoxin_MntA"/>
</dbReference>
<dbReference type="SUPFAM" id="SSF81301">
    <property type="entry name" value="Nucleotidyltransferase"/>
    <property type="match status" value="1"/>
</dbReference>
<dbReference type="Proteomes" id="UP000269499">
    <property type="component" value="Unassembled WGS sequence"/>
</dbReference>
<dbReference type="EMBL" id="QMRA01000086">
    <property type="protein sequence ID" value="RLE53009.1"/>
    <property type="molecule type" value="Genomic_DNA"/>
</dbReference>
<evidence type="ECO:0000313" key="2">
    <source>
        <dbReference type="EMBL" id="RLE53009.1"/>
    </source>
</evidence>
<name>A0A497F120_9CREN</name>
<dbReference type="AlphaFoldDB" id="A0A497F120"/>